<gene>
    <name evidence="1" type="ORF">DSO57_1002225</name>
</gene>
<evidence type="ECO:0000313" key="1">
    <source>
        <dbReference type="EMBL" id="KAJ9082708.1"/>
    </source>
</evidence>
<reference evidence="1" key="1">
    <citation type="submission" date="2022-04" db="EMBL/GenBank/DDBJ databases">
        <title>Genome of the entomopathogenic fungus Entomophthora muscae.</title>
        <authorList>
            <person name="Elya C."/>
            <person name="Lovett B.R."/>
            <person name="Lee E."/>
            <person name="Macias A.M."/>
            <person name="Hajek A.E."/>
            <person name="De Bivort B.L."/>
            <person name="Kasson M.T."/>
            <person name="De Fine Licht H.H."/>
            <person name="Stajich J.E."/>
        </authorList>
    </citation>
    <scope>NUCLEOTIDE SEQUENCE</scope>
    <source>
        <strain evidence="1">Berkeley</strain>
    </source>
</reference>
<dbReference type="EMBL" id="QTSX02001425">
    <property type="protein sequence ID" value="KAJ9082708.1"/>
    <property type="molecule type" value="Genomic_DNA"/>
</dbReference>
<name>A0ACC2U7B1_9FUNG</name>
<dbReference type="Proteomes" id="UP001165960">
    <property type="component" value="Unassembled WGS sequence"/>
</dbReference>
<comment type="caution">
    <text evidence="1">The sequence shown here is derived from an EMBL/GenBank/DDBJ whole genome shotgun (WGS) entry which is preliminary data.</text>
</comment>
<organism evidence="1 2">
    <name type="scientific">Entomophthora muscae</name>
    <dbReference type="NCBI Taxonomy" id="34485"/>
    <lineage>
        <taxon>Eukaryota</taxon>
        <taxon>Fungi</taxon>
        <taxon>Fungi incertae sedis</taxon>
        <taxon>Zoopagomycota</taxon>
        <taxon>Entomophthoromycotina</taxon>
        <taxon>Entomophthoromycetes</taxon>
        <taxon>Entomophthorales</taxon>
        <taxon>Entomophthoraceae</taxon>
        <taxon>Entomophthora</taxon>
    </lineage>
</organism>
<evidence type="ECO:0000313" key="2">
    <source>
        <dbReference type="Proteomes" id="UP001165960"/>
    </source>
</evidence>
<keyword evidence="2" id="KW-1185">Reference proteome</keyword>
<accession>A0ACC2U7B1</accession>
<protein>
    <submittedName>
        <fullName evidence="1">Uncharacterized protein</fullName>
    </submittedName>
</protein>
<sequence>MTPFQANLGYTPSFLPDLQGYFCSQSTAKLAITIKETQTQLVAHLQSSILDYNKHYNKKRIPTISPETFPHLQCLPLFSPPKIKKSLPSHQKKAPPPPLLLQGSKEYEVQEILSHCTLQSGTKYLIPWKGYELKDSTWEPEGNLDLCQQLLKAYQDLHTSS</sequence>
<proteinExistence type="predicted"/>